<dbReference type="InterPro" id="IPR020568">
    <property type="entry name" value="Ribosomal_Su5_D2-typ_SF"/>
</dbReference>
<evidence type="ECO:0000256" key="5">
    <source>
        <dbReference type="ARBA" id="ARBA00022730"/>
    </source>
</evidence>
<dbReference type="InterPro" id="IPR000702">
    <property type="entry name" value="Ribosomal_uL6-like"/>
</dbReference>
<sequence>MVMTDPIADFLTRIRNANMVKHDTVEVPASKIKRDIAEILKREGFVRDVEYIEDDKQGMIRVFLKYGKNDERVITNLKRISKPGLRAYVKADEVPKVLNGLGIAIISTSEGLVTDKEARGVEVTQKGNEVTVKGPKGELTRTFSSDIKMNIEGSEVTFTRPDDSKEMKTIHGTTRANFNNMVVGVSEGFQKALELIGVGYRAQLQGSKLVLNVGYSHPVEMVAPEGVTIEVPSNTQIVVKGSNKEVVGELAAKIRGTRPPEPYKGKGVRYVGEYVRRKEGEGGTPFMVYIDPKHLELEDRVVAINRVTKVVKGGRRLRFAALVVVGDKNGHVGFGTGKAQEVPEAIRKAIEDAKKNLVEVPMVGTTLPHEVIGVFGGGRILMKPAVEGSGVAAGGPVRAVLELAGVADVTSKSLGSNTPINVVRATVEGLTQLKKAEEVAQLRGISVENLAN</sequence>
<dbReference type="InterPro" id="IPR002358">
    <property type="entry name" value="Ribosomal_uL6_CS"/>
</dbReference>
<keyword evidence="5" id="KW-0699">rRNA-binding</keyword>
<dbReference type="InterPro" id="IPR014721">
    <property type="entry name" value="Ribsml_uS5_D2-typ_fold_subgr"/>
</dbReference>
<keyword evidence="8 13" id="KW-0687">Ribonucleoprotein</keyword>
<dbReference type="OrthoDB" id="8300027at2759"/>
<dbReference type="SUPFAM" id="SSF56053">
    <property type="entry name" value="Ribosomal protein L6"/>
    <property type="match status" value="2"/>
</dbReference>
<dbReference type="HAMAP" id="MF_01302_B">
    <property type="entry name" value="Ribosomal_uS8_B"/>
    <property type="match status" value="1"/>
</dbReference>
<dbReference type="InterPro" id="IPR005324">
    <property type="entry name" value="Ribosomal_uS5_C"/>
</dbReference>
<feature type="domain" description="S5 DRBM" evidence="17">
    <location>
        <begin position="297"/>
        <end position="360"/>
    </location>
</feature>
<dbReference type="Gene3D" id="3.30.1370.30">
    <property type="match status" value="1"/>
</dbReference>
<dbReference type="AlphaFoldDB" id="A0A077ZJB8"/>
<evidence type="ECO:0000256" key="2">
    <source>
        <dbReference type="ARBA" id="ARBA00006471"/>
    </source>
</evidence>
<dbReference type="Gene3D" id="3.30.160.20">
    <property type="match status" value="1"/>
</dbReference>
<dbReference type="NCBIfam" id="TIGR03654">
    <property type="entry name" value="L6_bact"/>
    <property type="match status" value="1"/>
</dbReference>
<dbReference type="PANTHER" id="PTHR11655:SF14">
    <property type="entry name" value="LARGE RIBOSOMAL SUBUNIT PROTEIN UL6M"/>
    <property type="match status" value="1"/>
</dbReference>
<dbReference type="GO" id="GO:0042254">
    <property type="term" value="P:ribosome biogenesis"/>
    <property type="evidence" value="ECO:0007669"/>
    <property type="project" value="UniProtKB-ARBA"/>
</dbReference>
<dbReference type="Gene3D" id="3.30.230.10">
    <property type="match status" value="1"/>
</dbReference>
<dbReference type="InterPro" id="IPR035987">
    <property type="entry name" value="Ribosomal_uS8_sf"/>
</dbReference>
<proteinExistence type="inferred from homology"/>
<evidence type="ECO:0000256" key="3">
    <source>
        <dbReference type="ARBA" id="ARBA00008945"/>
    </source>
</evidence>
<evidence type="ECO:0000256" key="9">
    <source>
        <dbReference type="ARBA" id="ARBA00035156"/>
    </source>
</evidence>
<dbReference type="Gene3D" id="3.90.930.12">
    <property type="entry name" value="Ribosomal protein L6, alpha-beta domain"/>
    <property type="match status" value="2"/>
</dbReference>
<dbReference type="PROSITE" id="PS00525">
    <property type="entry name" value="RIBOSOMAL_L6_1"/>
    <property type="match status" value="1"/>
</dbReference>
<dbReference type="FunFam" id="3.30.160.20:FF:000001">
    <property type="entry name" value="30S ribosomal protein S5"/>
    <property type="match status" value="1"/>
</dbReference>
<evidence type="ECO:0000313" key="19">
    <source>
        <dbReference type="Proteomes" id="UP000030665"/>
    </source>
</evidence>
<comment type="similarity">
    <text evidence="4 16">Belongs to the universal ribosomal protein uL6 family.</text>
</comment>
<comment type="similarity">
    <text evidence="3 15">Belongs to the universal ribosomal protein uS5 family.</text>
</comment>
<dbReference type="GO" id="GO:0003735">
    <property type="term" value="F:structural constituent of ribosome"/>
    <property type="evidence" value="ECO:0007669"/>
    <property type="project" value="UniProtKB-UniRule"/>
</dbReference>
<dbReference type="GO" id="GO:0002181">
    <property type="term" value="P:cytoplasmic translation"/>
    <property type="evidence" value="ECO:0007669"/>
    <property type="project" value="TreeGrafter"/>
</dbReference>
<dbReference type="InterPro" id="IPR000630">
    <property type="entry name" value="Ribosomal_uS8"/>
</dbReference>
<dbReference type="InterPro" id="IPR020040">
    <property type="entry name" value="Ribosomal_uL6_a/b-dom"/>
</dbReference>
<dbReference type="InterPro" id="IPR005712">
    <property type="entry name" value="Ribosomal_uS5_bac-type"/>
</dbReference>
<dbReference type="FunFam" id="3.30.1490.10:FF:000001">
    <property type="entry name" value="30S ribosomal protein S8"/>
    <property type="match status" value="1"/>
</dbReference>
<comment type="similarity">
    <text evidence="2 14">Belongs to the universal ribosomal protein uS8 family.</text>
</comment>
<dbReference type="InterPro" id="IPR018192">
    <property type="entry name" value="Ribosomal_uS5_N_CS"/>
</dbReference>
<dbReference type="Pfam" id="PF00347">
    <property type="entry name" value="Ribosomal_L6"/>
    <property type="match status" value="1"/>
</dbReference>
<keyword evidence="7 13" id="KW-0689">Ribosomal protein</keyword>
<evidence type="ECO:0000256" key="12">
    <source>
        <dbReference type="ARBA" id="ARBA00035349"/>
    </source>
</evidence>
<evidence type="ECO:0000313" key="18">
    <source>
        <dbReference type="EMBL" id="CDW59748.1"/>
    </source>
</evidence>
<accession>A0A077ZJB8</accession>
<dbReference type="HAMAP" id="MF_01307_B">
    <property type="entry name" value="Ribosomal_uS5_B"/>
    <property type="match status" value="1"/>
</dbReference>
<dbReference type="SUPFAM" id="SSF56047">
    <property type="entry name" value="Ribosomal protein S8"/>
    <property type="match status" value="1"/>
</dbReference>
<evidence type="ECO:0000256" key="11">
    <source>
        <dbReference type="ARBA" id="ARBA00035347"/>
    </source>
</evidence>
<evidence type="ECO:0000256" key="15">
    <source>
        <dbReference type="RuleBase" id="RU003823"/>
    </source>
</evidence>
<name>A0A077ZJB8_TRITR</name>
<dbReference type="SUPFAM" id="SSF54768">
    <property type="entry name" value="dsRNA-binding domain-like"/>
    <property type="match status" value="1"/>
</dbReference>
<dbReference type="Proteomes" id="UP000030665">
    <property type="component" value="Unassembled WGS sequence"/>
</dbReference>
<evidence type="ECO:0000259" key="17">
    <source>
        <dbReference type="PROSITE" id="PS50881"/>
    </source>
</evidence>
<dbReference type="FunFam" id="3.30.1370.30:FF:000002">
    <property type="entry name" value="30S ribosomal protein S8"/>
    <property type="match status" value="1"/>
</dbReference>
<organism evidence="18 19">
    <name type="scientific">Trichuris trichiura</name>
    <name type="common">Whipworm</name>
    <name type="synonym">Trichocephalus trichiurus</name>
    <dbReference type="NCBI Taxonomy" id="36087"/>
    <lineage>
        <taxon>Eukaryota</taxon>
        <taxon>Metazoa</taxon>
        <taxon>Ecdysozoa</taxon>
        <taxon>Nematoda</taxon>
        <taxon>Enoplea</taxon>
        <taxon>Dorylaimia</taxon>
        <taxon>Trichinellida</taxon>
        <taxon>Trichuridae</taxon>
        <taxon>Trichuris</taxon>
    </lineage>
</organism>
<evidence type="ECO:0000256" key="13">
    <source>
        <dbReference type="PROSITE-ProRule" id="PRU00268"/>
    </source>
</evidence>
<gene>
    <name evidence="18" type="ORF">TTRE_0000808801</name>
</gene>
<evidence type="ECO:0000256" key="8">
    <source>
        <dbReference type="ARBA" id="ARBA00023274"/>
    </source>
</evidence>
<dbReference type="EMBL" id="HG806715">
    <property type="protein sequence ID" value="CDW59748.1"/>
    <property type="molecule type" value="Genomic_DNA"/>
</dbReference>
<comment type="function">
    <text evidence="1">One of the primary rRNA binding proteins, it binds directly to 16S rRNA central domain where it helps coordinate assembly of the platform of the 30S subunit.</text>
</comment>
<dbReference type="PROSITE" id="PS50881">
    <property type="entry name" value="S5_DSRBD"/>
    <property type="match status" value="1"/>
</dbReference>
<dbReference type="InterPro" id="IPR013810">
    <property type="entry name" value="Ribosomal_uS5_N"/>
</dbReference>
<protein>
    <recommendedName>
        <fullName evidence="10">Large ribosomal subunit protein uL6</fullName>
    </recommendedName>
    <alternativeName>
        <fullName evidence="11">30S ribosomal protein S5, chloroplastic</fullName>
    </alternativeName>
    <alternativeName>
        <fullName evidence="12">60S ribosomal protein L9</fullName>
    </alternativeName>
    <alternativeName>
        <fullName evidence="9">Small ribosomal subunit protein uS5c</fullName>
    </alternativeName>
</protein>
<dbReference type="PANTHER" id="PTHR11655">
    <property type="entry name" value="60S/50S RIBOSOMAL PROTEIN L6/L9"/>
    <property type="match status" value="1"/>
</dbReference>
<evidence type="ECO:0000256" key="14">
    <source>
        <dbReference type="RuleBase" id="RU003660"/>
    </source>
</evidence>
<dbReference type="Gene3D" id="3.30.1490.10">
    <property type="match status" value="1"/>
</dbReference>
<evidence type="ECO:0000256" key="6">
    <source>
        <dbReference type="ARBA" id="ARBA00022884"/>
    </source>
</evidence>
<dbReference type="GO" id="GO:0019843">
    <property type="term" value="F:rRNA binding"/>
    <property type="evidence" value="ECO:0007669"/>
    <property type="project" value="UniProtKB-KW"/>
</dbReference>
<evidence type="ECO:0000256" key="4">
    <source>
        <dbReference type="ARBA" id="ARBA00009356"/>
    </source>
</evidence>
<dbReference type="PROSITE" id="PS00053">
    <property type="entry name" value="RIBOSOMAL_S8"/>
    <property type="match status" value="1"/>
</dbReference>
<reference evidence="18" key="1">
    <citation type="submission" date="2014-01" db="EMBL/GenBank/DDBJ databases">
        <authorList>
            <person name="Aslett M."/>
        </authorList>
    </citation>
    <scope>NUCLEOTIDE SEQUENCE</scope>
</reference>
<dbReference type="SUPFAM" id="SSF54211">
    <property type="entry name" value="Ribosomal protein S5 domain 2-like"/>
    <property type="match status" value="1"/>
</dbReference>
<dbReference type="GO" id="GO:0015935">
    <property type="term" value="C:small ribosomal subunit"/>
    <property type="evidence" value="ECO:0007669"/>
    <property type="project" value="InterPro"/>
</dbReference>
<dbReference type="InterPro" id="IPR036789">
    <property type="entry name" value="Ribosomal_uL6-like_a/b-dom_sf"/>
</dbReference>
<dbReference type="NCBIfam" id="NF001109">
    <property type="entry name" value="PRK00136.1"/>
    <property type="match status" value="1"/>
</dbReference>
<dbReference type="STRING" id="36087.A0A077ZJB8"/>
<dbReference type="InterPro" id="IPR047863">
    <property type="entry name" value="Ribosomal_uS8_CS"/>
</dbReference>
<dbReference type="Pfam" id="PF00410">
    <property type="entry name" value="Ribosomal_S8"/>
    <property type="match status" value="1"/>
</dbReference>
<dbReference type="NCBIfam" id="TIGR01021">
    <property type="entry name" value="rpsE_bact"/>
    <property type="match status" value="1"/>
</dbReference>
<dbReference type="PROSITE" id="PS00585">
    <property type="entry name" value="RIBOSOMAL_S5"/>
    <property type="match status" value="1"/>
</dbReference>
<dbReference type="Pfam" id="PF03719">
    <property type="entry name" value="Ribosomal_S5_C"/>
    <property type="match status" value="1"/>
</dbReference>
<dbReference type="PRINTS" id="PR00059">
    <property type="entry name" value="RIBOSOMALL6"/>
</dbReference>
<dbReference type="FunFam" id="3.90.930.12:FF:000001">
    <property type="entry name" value="50S ribosomal protein L6"/>
    <property type="match status" value="1"/>
</dbReference>
<evidence type="ECO:0000256" key="7">
    <source>
        <dbReference type="ARBA" id="ARBA00022980"/>
    </source>
</evidence>
<keyword evidence="19" id="KW-1185">Reference proteome</keyword>
<dbReference type="HAMAP" id="MF_01365_B">
    <property type="entry name" value="Ribosomal_uL6_B"/>
    <property type="match status" value="1"/>
</dbReference>
<evidence type="ECO:0000256" key="10">
    <source>
        <dbReference type="ARBA" id="ARBA00035246"/>
    </source>
</evidence>
<keyword evidence="6" id="KW-0694">RNA-binding</keyword>
<evidence type="ECO:0000256" key="16">
    <source>
        <dbReference type="RuleBase" id="RU003869"/>
    </source>
</evidence>
<dbReference type="GO" id="GO:0022625">
    <property type="term" value="C:cytosolic large ribosomal subunit"/>
    <property type="evidence" value="ECO:0007669"/>
    <property type="project" value="TreeGrafter"/>
</dbReference>
<dbReference type="FunFam" id="3.30.230.10:FF:000002">
    <property type="entry name" value="30S ribosomal protein S5"/>
    <property type="match status" value="1"/>
</dbReference>
<reference evidence="18" key="2">
    <citation type="submission" date="2014-03" db="EMBL/GenBank/DDBJ databases">
        <title>The whipworm genome and dual-species transcriptomics of an intimate host-pathogen interaction.</title>
        <authorList>
            <person name="Foth B.J."/>
            <person name="Tsai I.J."/>
            <person name="Reid A.J."/>
            <person name="Bancroft A.J."/>
            <person name="Nichol S."/>
            <person name="Tracey A."/>
            <person name="Holroyd N."/>
            <person name="Cotton J.A."/>
            <person name="Stanley E.J."/>
            <person name="Zarowiecki M."/>
            <person name="Liu J.Z."/>
            <person name="Huckvale T."/>
            <person name="Cooper P.J."/>
            <person name="Grencis R.K."/>
            <person name="Berriman M."/>
        </authorList>
    </citation>
    <scope>NUCLEOTIDE SEQUENCE [LARGE SCALE GENOMIC DNA]</scope>
</reference>
<evidence type="ECO:0000256" key="1">
    <source>
        <dbReference type="ARBA" id="ARBA00002569"/>
    </source>
</evidence>
<dbReference type="Pfam" id="PF00333">
    <property type="entry name" value="Ribosomal_S5"/>
    <property type="match status" value="1"/>
</dbReference>
<dbReference type="InterPro" id="IPR019906">
    <property type="entry name" value="Ribosomal_uL6_bac-type"/>
</dbReference>